<dbReference type="InterPro" id="IPR050301">
    <property type="entry name" value="NTE"/>
</dbReference>
<proteinExistence type="predicted"/>
<dbReference type="GO" id="GO:0016787">
    <property type="term" value="F:hydrolase activity"/>
    <property type="evidence" value="ECO:0007669"/>
    <property type="project" value="UniProtKB-UniRule"/>
</dbReference>
<dbReference type="PROSITE" id="PS51635">
    <property type="entry name" value="PNPLA"/>
    <property type="match status" value="1"/>
</dbReference>
<evidence type="ECO:0000256" key="4">
    <source>
        <dbReference type="PROSITE-ProRule" id="PRU01161"/>
    </source>
</evidence>
<protein>
    <submittedName>
        <fullName evidence="6">Hypothetical conserved protein</fullName>
    </submittedName>
</protein>
<evidence type="ECO:0000313" key="6">
    <source>
        <dbReference type="EMBL" id="BAL55134.1"/>
    </source>
</evidence>
<sequence>MKLRESQRVVLVLCGGGSKGAVEVGCYRALLELGVSVEAIIGTSIGAVNGAFIAAGIPVGEIIALWQRVKFSDLFAFNWGVLWNPRKAASLYDNGKLRRFLERHLPARFEDLVLPLTIIGTDLRTGEMVLMESGDLIQAVLASTAVPGILPPVIVQGREIVDGGLANNLPLDVAAQKGARVALAMRCGCRRPLAQTPRGILGILSRSFDISLNSRRMCEIEPYRDRTRFIVLEPCLDENIGLLDFSHSAELIEIGYRFALSELRARASEWFDTIPMEAR</sequence>
<dbReference type="InterPro" id="IPR016035">
    <property type="entry name" value="Acyl_Trfase/lysoPLipase"/>
</dbReference>
<dbReference type="Gene3D" id="3.40.1090.10">
    <property type="entry name" value="Cytosolic phospholipase A2 catalytic domain"/>
    <property type="match status" value="1"/>
</dbReference>
<evidence type="ECO:0000256" key="2">
    <source>
        <dbReference type="ARBA" id="ARBA00022963"/>
    </source>
</evidence>
<keyword evidence="2 4" id="KW-0442">Lipid degradation</keyword>
<dbReference type="PANTHER" id="PTHR14226:SF29">
    <property type="entry name" value="NEUROPATHY TARGET ESTERASE SWS"/>
    <property type="match status" value="1"/>
</dbReference>
<feature type="active site" description="Nucleophile" evidence="4">
    <location>
        <position position="44"/>
    </location>
</feature>
<dbReference type="SUPFAM" id="SSF52151">
    <property type="entry name" value="FabD/lysophospholipase-like"/>
    <property type="match status" value="1"/>
</dbReference>
<feature type="short sequence motif" description="DGA/G" evidence="4">
    <location>
        <begin position="162"/>
        <end position="164"/>
    </location>
</feature>
<accession>H5SG48</accession>
<keyword evidence="1 4" id="KW-0378">Hydrolase</keyword>
<keyword evidence="3 4" id="KW-0443">Lipid metabolism</keyword>
<dbReference type="Pfam" id="PF01734">
    <property type="entry name" value="Patatin"/>
    <property type="match status" value="1"/>
</dbReference>
<dbReference type="PANTHER" id="PTHR14226">
    <property type="entry name" value="NEUROPATHY TARGET ESTERASE/SWISS CHEESE D.MELANOGASTER"/>
    <property type="match status" value="1"/>
</dbReference>
<feature type="short sequence motif" description="GXSXG" evidence="4">
    <location>
        <begin position="42"/>
        <end position="46"/>
    </location>
</feature>
<dbReference type="InterPro" id="IPR002641">
    <property type="entry name" value="PNPLA_dom"/>
</dbReference>
<name>H5SG48_9BACT</name>
<reference evidence="6" key="1">
    <citation type="journal article" date="2005" name="Environ. Microbiol.">
        <title>Genetic and functional properties of uncultivated thermophilic crenarchaeotes from a subsurface gold mine as revealed by analysis of genome fragments.</title>
        <authorList>
            <person name="Nunoura T."/>
            <person name="Hirayama H."/>
            <person name="Takami H."/>
            <person name="Oida H."/>
            <person name="Nishi S."/>
            <person name="Shimamura S."/>
            <person name="Suzuki Y."/>
            <person name="Inagaki F."/>
            <person name="Takai K."/>
            <person name="Nealson K.H."/>
            <person name="Horikoshi K."/>
        </authorList>
    </citation>
    <scope>NUCLEOTIDE SEQUENCE</scope>
</reference>
<evidence type="ECO:0000259" key="5">
    <source>
        <dbReference type="PROSITE" id="PS51635"/>
    </source>
</evidence>
<evidence type="ECO:0000256" key="1">
    <source>
        <dbReference type="ARBA" id="ARBA00022801"/>
    </source>
</evidence>
<feature type="active site" description="Proton acceptor" evidence="4">
    <location>
        <position position="162"/>
    </location>
</feature>
<dbReference type="AlphaFoldDB" id="H5SG48"/>
<organism evidence="6">
    <name type="scientific">uncultured Acidobacteriota bacterium</name>
    <dbReference type="NCBI Taxonomy" id="171953"/>
    <lineage>
        <taxon>Bacteria</taxon>
        <taxon>Pseudomonadati</taxon>
        <taxon>Acidobacteriota</taxon>
        <taxon>environmental samples</taxon>
    </lineage>
</organism>
<evidence type="ECO:0000256" key="3">
    <source>
        <dbReference type="ARBA" id="ARBA00023098"/>
    </source>
</evidence>
<feature type="short sequence motif" description="GXGXXG" evidence="4">
    <location>
        <begin position="15"/>
        <end position="20"/>
    </location>
</feature>
<dbReference type="GO" id="GO:0016042">
    <property type="term" value="P:lipid catabolic process"/>
    <property type="evidence" value="ECO:0007669"/>
    <property type="project" value="UniProtKB-UniRule"/>
</dbReference>
<feature type="domain" description="PNPLA" evidence="5">
    <location>
        <begin position="11"/>
        <end position="175"/>
    </location>
</feature>
<dbReference type="EMBL" id="AP011710">
    <property type="protein sequence ID" value="BAL55134.1"/>
    <property type="molecule type" value="Genomic_DNA"/>
</dbReference>
<reference evidence="6" key="2">
    <citation type="journal article" date="2012" name="PLoS ONE">
        <title>A Deeply Branching Thermophilic Bacterium with an Ancient Acetyl-CoA Pathway Dominates a Subsurface Ecosystem.</title>
        <authorList>
            <person name="Takami H."/>
            <person name="Noguchi H."/>
            <person name="Takaki Y."/>
            <person name="Uchiyama I."/>
            <person name="Toyoda A."/>
            <person name="Nishi S."/>
            <person name="Chee G.-J."/>
            <person name="Arai W."/>
            <person name="Nunoura T."/>
            <person name="Itoh T."/>
            <person name="Hattori M."/>
            <person name="Takai K."/>
        </authorList>
    </citation>
    <scope>NUCLEOTIDE SEQUENCE</scope>
</reference>
<gene>
    <name evidence="6" type="ORF">HGMM_F23D12C13</name>
</gene>